<evidence type="ECO:0000259" key="2">
    <source>
        <dbReference type="PROSITE" id="PS50830"/>
    </source>
</evidence>
<evidence type="ECO:0000313" key="3">
    <source>
        <dbReference type="EMBL" id="MBS3647892.1"/>
    </source>
</evidence>
<evidence type="ECO:0000313" key="4">
    <source>
        <dbReference type="Proteomes" id="UP000680348"/>
    </source>
</evidence>
<feature type="chain" id="PRO_5037276337" evidence="1">
    <location>
        <begin position="23"/>
        <end position="152"/>
    </location>
</feature>
<dbReference type="RefSeq" id="WP_188253454.1">
    <property type="nucleotide sequence ID" value="NZ_JABVCF010000002.1"/>
</dbReference>
<accession>A0A942E3L8</accession>
<dbReference type="PROSITE" id="PS50830">
    <property type="entry name" value="TNASE_3"/>
    <property type="match status" value="1"/>
</dbReference>
<dbReference type="AlphaFoldDB" id="A0A942E3L8"/>
<proteinExistence type="predicted"/>
<dbReference type="Proteomes" id="UP000680348">
    <property type="component" value="Unassembled WGS sequence"/>
</dbReference>
<dbReference type="InterPro" id="IPR035437">
    <property type="entry name" value="SNase_OB-fold_sf"/>
</dbReference>
<keyword evidence="1" id="KW-0732">Signal</keyword>
<organism evidence="3 4">
    <name type="scientific">Pseudaminobacter soli</name>
    <name type="common">ex Zhang et al. 2022</name>
    <dbReference type="NCBI Taxonomy" id="2831468"/>
    <lineage>
        <taxon>Bacteria</taxon>
        <taxon>Pseudomonadati</taxon>
        <taxon>Pseudomonadota</taxon>
        <taxon>Alphaproteobacteria</taxon>
        <taxon>Hyphomicrobiales</taxon>
        <taxon>Phyllobacteriaceae</taxon>
        <taxon>Pseudaminobacter</taxon>
    </lineage>
</organism>
<gene>
    <name evidence="3" type="ORF">KEU06_04520</name>
</gene>
<comment type="caution">
    <text evidence="3">The sequence shown here is derived from an EMBL/GenBank/DDBJ whole genome shotgun (WGS) entry which is preliminary data.</text>
</comment>
<dbReference type="Pfam" id="PF00565">
    <property type="entry name" value="SNase"/>
    <property type="match status" value="1"/>
</dbReference>
<feature type="domain" description="TNase-like" evidence="2">
    <location>
        <begin position="35"/>
        <end position="142"/>
    </location>
</feature>
<dbReference type="Gene3D" id="2.40.50.90">
    <property type="match status" value="1"/>
</dbReference>
<protein>
    <submittedName>
        <fullName evidence="3">Thermonuclease family protein</fullName>
    </submittedName>
</protein>
<dbReference type="SUPFAM" id="SSF50199">
    <property type="entry name" value="Staphylococcal nuclease"/>
    <property type="match status" value="1"/>
</dbReference>
<name>A0A942E3L8_9HYPH</name>
<reference evidence="3" key="1">
    <citation type="submission" date="2021-04" db="EMBL/GenBank/DDBJ databases">
        <title>Pseudaminobacter soli sp. nov., isolated from paddy soil contaminated by heavy metals.</title>
        <authorList>
            <person name="Zhang K."/>
        </authorList>
    </citation>
    <scope>NUCLEOTIDE SEQUENCE</scope>
    <source>
        <strain evidence="3">19-2017</strain>
    </source>
</reference>
<feature type="signal peptide" evidence="1">
    <location>
        <begin position="1"/>
        <end position="22"/>
    </location>
</feature>
<dbReference type="EMBL" id="JAGWCR010000002">
    <property type="protein sequence ID" value="MBS3647892.1"/>
    <property type="molecule type" value="Genomic_DNA"/>
</dbReference>
<dbReference type="SMART" id="SM00318">
    <property type="entry name" value="SNc"/>
    <property type="match status" value="1"/>
</dbReference>
<evidence type="ECO:0000256" key="1">
    <source>
        <dbReference type="SAM" id="SignalP"/>
    </source>
</evidence>
<keyword evidence="4" id="KW-1185">Reference proteome</keyword>
<dbReference type="InterPro" id="IPR016071">
    <property type="entry name" value="Staphylococal_nuclease_OB-fold"/>
</dbReference>
<sequence length="152" mass="16378">MIRSLSIAGLCIWAAFSLSLCASDTAVAGERVFKGPVEARVLDVLDGDTFVAEAHVWPDQFVRVNVRIRGIDTPEMKARCDVERVAARRAREVLAQLLEPGTVAISNIGSAKYYGRVLADVITPDGELLADILVAEGLARPYQGGHRAGWCG</sequence>